<dbReference type="Proteomes" id="UP000198552">
    <property type="component" value="Unassembled WGS sequence"/>
</dbReference>
<keyword evidence="6 8" id="KW-1133">Transmembrane helix</keyword>
<dbReference type="InterPro" id="IPR052017">
    <property type="entry name" value="TSUP"/>
</dbReference>
<evidence type="ECO:0000256" key="8">
    <source>
        <dbReference type="RuleBase" id="RU363041"/>
    </source>
</evidence>
<feature type="transmembrane region" description="Helical" evidence="8">
    <location>
        <begin position="227"/>
        <end position="247"/>
    </location>
</feature>
<dbReference type="Pfam" id="PF01925">
    <property type="entry name" value="TauE"/>
    <property type="match status" value="1"/>
</dbReference>
<dbReference type="PANTHER" id="PTHR30269">
    <property type="entry name" value="TRANSMEMBRANE PROTEIN YFCA"/>
    <property type="match status" value="1"/>
</dbReference>
<dbReference type="OrthoDB" id="7029178at2"/>
<evidence type="ECO:0000256" key="7">
    <source>
        <dbReference type="ARBA" id="ARBA00023136"/>
    </source>
</evidence>
<evidence type="ECO:0000256" key="2">
    <source>
        <dbReference type="ARBA" id="ARBA00009142"/>
    </source>
</evidence>
<sequence length="248" mass="25843">MTPLDYAQMAMLAAVASFCQNLTGFAFALIFVGAAGALSLLPIQDAANIASVLSAVNGFIYLRSHPFEPRWELLRPLLASGVAGVGLGLVLLAWLSGNTLHGLRLVLGVSVVACAVLLLARSVPRATPSSPRVLWGVGLVSGVLGGLFSTAGPPIVYHLYRQPLPPSLIRQCLVALFLACALVRLAAVGIAGALPWHTLTSAAVALPVVTAVTWWQARHPPDWPPALVRWIVCTLLLAAGGSLLASAL</sequence>
<organism evidence="9 10">
    <name type="scientific">Oryzisolibacter propanilivorax</name>
    <dbReference type="NCBI Taxonomy" id="1527607"/>
    <lineage>
        <taxon>Bacteria</taxon>
        <taxon>Pseudomonadati</taxon>
        <taxon>Pseudomonadota</taxon>
        <taxon>Betaproteobacteria</taxon>
        <taxon>Burkholderiales</taxon>
        <taxon>Comamonadaceae</taxon>
        <taxon>Oryzisolibacter</taxon>
    </lineage>
</organism>
<feature type="transmembrane region" description="Helical" evidence="8">
    <location>
        <begin position="168"/>
        <end position="187"/>
    </location>
</feature>
<evidence type="ECO:0000256" key="6">
    <source>
        <dbReference type="ARBA" id="ARBA00022989"/>
    </source>
</evidence>
<protein>
    <recommendedName>
        <fullName evidence="8">Probable membrane transporter protein</fullName>
    </recommendedName>
</protein>
<dbReference type="RefSeq" id="WP_091566748.1">
    <property type="nucleotide sequence ID" value="NZ_FNHP01000002.1"/>
</dbReference>
<accession>A0A1G9Q8E8</accession>
<evidence type="ECO:0000256" key="5">
    <source>
        <dbReference type="ARBA" id="ARBA00022692"/>
    </source>
</evidence>
<evidence type="ECO:0000256" key="3">
    <source>
        <dbReference type="ARBA" id="ARBA00022448"/>
    </source>
</evidence>
<keyword evidence="5 8" id="KW-0812">Transmembrane</keyword>
<gene>
    <name evidence="9" type="ORF">SAMN05428957_102135</name>
</gene>
<dbReference type="STRING" id="1527607.SAMN05428957_102135"/>
<feature type="transmembrane region" description="Helical" evidence="8">
    <location>
        <begin position="12"/>
        <end position="40"/>
    </location>
</feature>
<dbReference type="AlphaFoldDB" id="A0A1G9Q8E8"/>
<keyword evidence="10" id="KW-1185">Reference proteome</keyword>
<dbReference type="EMBL" id="FNHP01000002">
    <property type="protein sequence ID" value="SDM07362.1"/>
    <property type="molecule type" value="Genomic_DNA"/>
</dbReference>
<comment type="subcellular location">
    <subcellularLocation>
        <location evidence="1 8">Cell membrane</location>
        <topology evidence="1 8">Multi-pass membrane protein</topology>
    </subcellularLocation>
</comment>
<keyword evidence="4 8" id="KW-1003">Cell membrane</keyword>
<feature type="transmembrane region" description="Helical" evidence="8">
    <location>
        <begin position="133"/>
        <end position="156"/>
    </location>
</feature>
<feature type="transmembrane region" description="Helical" evidence="8">
    <location>
        <begin position="74"/>
        <end position="95"/>
    </location>
</feature>
<evidence type="ECO:0000256" key="4">
    <source>
        <dbReference type="ARBA" id="ARBA00022475"/>
    </source>
</evidence>
<keyword evidence="3" id="KW-0813">Transport</keyword>
<evidence type="ECO:0000313" key="9">
    <source>
        <dbReference type="EMBL" id="SDM07362.1"/>
    </source>
</evidence>
<dbReference type="PANTHER" id="PTHR30269:SF37">
    <property type="entry name" value="MEMBRANE TRANSPORTER PROTEIN"/>
    <property type="match status" value="1"/>
</dbReference>
<dbReference type="InterPro" id="IPR002781">
    <property type="entry name" value="TM_pro_TauE-like"/>
</dbReference>
<proteinExistence type="inferred from homology"/>
<reference evidence="10" key="1">
    <citation type="submission" date="2016-10" db="EMBL/GenBank/DDBJ databases">
        <authorList>
            <person name="Varghese N."/>
            <person name="Submissions S."/>
        </authorList>
    </citation>
    <scope>NUCLEOTIDE SEQUENCE [LARGE SCALE GENOMIC DNA]</scope>
    <source>
        <strain evidence="10">EPL6</strain>
    </source>
</reference>
<dbReference type="GO" id="GO:0005886">
    <property type="term" value="C:plasma membrane"/>
    <property type="evidence" value="ECO:0007669"/>
    <property type="project" value="UniProtKB-SubCell"/>
</dbReference>
<comment type="similarity">
    <text evidence="2 8">Belongs to the 4-toluene sulfonate uptake permease (TSUP) (TC 2.A.102) family.</text>
</comment>
<name>A0A1G9Q8E8_9BURK</name>
<evidence type="ECO:0000256" key="1">
    <source>
        <dbReference type="ARBA" id="ARBA00004651"/>
    </source>
</evidence>
<keyword evidence="7 8" id="KW-0472">Membrane</keyword>
<evidence type="ECO:0000313" key="10">
    <source>
        <dbReference type="Proteomes" id="UP000198552"/>
    </source>
</evidence>
<feature type="transmembrane region" description="Helical" evidence="8">
    <location>
        <begin position="101"/>
        <end position="121"/>
    </location>
</feature>